<dbReference type="AlphaFoldDB" id="A0A2T3ZDZ8"/>
<reference evidence="2 3" key="1">
    <citation type="submission" date="2016-07" db="EMBL/GenBank/DDBJ databases">
        <title>Multiple horizontal gene transfer events from other fungi enriched the ability of initially mycotrophic Trichoderma (Ascomycota) to feed on dead plant biomass.</title>
        <authorList>
            <consortium name="DOE Joint Genome Institute"/>
            <person name="Aerts A."/>
            <person name="Atanasova L."/>
            <person name="Chenthamara K."/>
            <person name="Zhang J."/>
            <person name="Grujic M."/>
            <person name="Henrissat B."/>
            <person name="Kuo A."/>
            <person name="Salamov A."/>
            <person name="Lipzen A."/>
            <person name="Labutti K."/>
            <person name="Barry K."/>
            <person name="Miao Y."/>
            <person name="Rahimi M.J."/>
            <person name="Shen Q."/>
            <person name="Grigoriev I.V."/>
            <person name="Kubicek C.P."/>
            <person name="Druzhinina I.S."/>
        </authorList>
    </citation>
    <scope>NUCLEOTIDE SEQUENCE [LARGE SCALE GENOMIC DNA]</scope>
    <source>
        <strain evidence="2 3">CBS 433.97</strain>
    </source>
</reference>
<evidence type="ECO:0000313" key="2">
    <source>
        <dbReference type="EMBL" id="PTB43029.1"/>
    </source>
</evidence>
<evidence type="ECO:0000256" key="1">
    <source>
        <dbReference type="SAM" id="Phobius"/>
    </source>
</evidence>
<keyword evidence="1" id="KW-1133">Transmembrane helix</keyword>
<protein>
    <submittedName>
        <fullName evidence="2">Uncharacterized protein</fullName>
    </submittedName>
</protein>
<organism evidence="2 3">
    <name type="scientific">Trichoderma asperellum (strain ATCC 204424 / CBS 433.97 / NBRC 101777)</name>
    <dbReference type="NCBI Taxonomy" id="1042311"/>
    <lineage>
        <taxon>Eukaryota</taxon>
        <taxon>Fungi</taxon>
        <taxon>Dikarya</taxon>
        <taxon>Ascomycota</taxon>
        <taxon>Pezizomycotina</taxon>
        <taxon>Sordariomycetes</taxon>
        <taxon>Hypocreomycetidae</taxon>
        <taxon>Hypocreales</taxon>
        <taxon>Hypocreaceae</taxon>
        <taxon>Trichoderma</taxon>
    </lineage>
</organism>
<keyword evidence="3" id="KW-1185">Reference proteome</keyword>
<keyword evidence="1" id="KW-0812">Transmembrane</keyword>
<feature type="transmembrane region" description="Helical" evidence="1">
    <location>
        <begin position="84"/>
        <end position="101"/>
    </location>
</feature>
<gene>
    <name evidence="2" type="ORF">M441DRAFT_66788</name>
</gene>
<evidence type="ECO:0000313" key="3">
    <source>
        <dbReference type="Proteomes" id="UP000240493"/>
    </source>
</evidence>
<sequence length="138" mass="16282">MRRFAELPTCRERIGPSCRCSGYVQARSLVLPLSALLSDLSCHGWHYGTSWRFPVEKHLSLQLQLYNVISVANAYLMAMYTTVGHFYSSIVIVAVNTYTWCTRNFRPRLLKIIHSLEIKRYRHWKIRQDALQFQRMRS</sequence>
<accession>A0A2T3ZDZ8</accession>
<name>A0A2T3ZDZ8_TRIA4</name>
<dbReference type="EMBL" id="KZ679259">
    <property type="protein sequence ID" value="PTB43029.1"/>
    <property type="molecule type" value="Genomic_DNA"/>
</dbReference>
<proteinExistence type="predicted"/>
<dbReference type="Proteomes" id="UP000240493">
    <property type="component" value="Unassembled WGS sequence"/>
</dbReference>
<keyword evidence="1" id="KW-0472">Membrane</keyword>